<dbReference type="Gene3D" id="3.50.50.60">
    <property type="entry name" value="FAD/NAD(P)-binding domain"/>
    <property type="match status" value="1"/>
</dbReference>
<sequence>MSTSPIHIVGAGITGLVLSRCLLKRGIPFHLYDRSPTPAHNNYAITLHASTYCALCKELDIEESLFQQRVGISTSSEAKETARNEENELRVHRGALEALLHEPLNIQTNHQLSHISLSLSTPNPTSPSPPSKTLHFTTAPSLQTPALLIAADGMHSGGRTSLLPSHPPTILPYVAFTSRRHLPGPISNTLYAPAFTTSPTPTLLTHHIATARLTISLTSLPASATTISWTYSRPARSPPRPLSRQSSSSSWTRCTTRCRSRFGMFLPAARSVGSGFCIG</sequence>
<protein>
    <recommendedName>
        <fullName evidence="10">FAD-binding domain-containing protein</fullName>
    </recommendedName>
</protein>
<organism evidence="8 9">
    <name type="scientific">Lophium mytilinum</name>
    <dbReference type="NCBI Taxonomy" id="390894"/>
    <lineage>
        <taxon>Eukaryota</taxon>
        <taxon>Fungi</taxon>
        <taxon>Dikarya</taxon>
        <taxon>Ascomycota</taxon>
        <taxon>Pezizomycotina</taxon>
        <taxon>Dothideomycetes</taxon>
        <taxon>Pleosporomycetidae</taxon>
        <taxon>Mytilinidiales</taxon>
        <taxon>Mytilinidiaceae</taxon>
        <taxon>Lophium</taxon>
    </lineage>
</organism>
<comment type="cofactor">
    <cofactor evidence="1">
        <name>FAD</name>
        <dbReference type="ChEBI" id="CHEBI:57692"/>
    </cofactor>
</comment>
<evidence type="ECO:0000256" key="1">
    <source>
        <dbReference type="ARBA" id="ARBA00001974"/>
    </source>
</evidence>
<comment type="similarity">
    <text evidence="3">Belongs to the paxM FAD-dependent monooxygenase family.</text>
</comment>
<keyword evidence="4" id="KW-0285">Flavoprotein</keyword>
<evidence type="ECO:0000256" key="2">
    <source>
        <dbReference type="ARBA" id="ARBA00005179"/>
    </source>
</evidence>
<evidence type="ECO:0000256" key="7">
    <source>
        <dbReference type="ARBA" id="ARBA00023033"/>
    </source>
</evidence>
<keyword evidence="6" id="KW-0560">Oxidoreductase</keyword>
<evidence type="ECO:0000313" key="9">
    <source>
        <dbReference type="Proteomes" id="UP000799750"/>
    </source>
</evidence>
<keyword evidence="9" id="KW-1185">Reference proteome</keyword>
<evidence type="ECO:0000313" key="8">
    <source>
        <dbReference type="EMBL" id="KAF2489744.1"/>
    </source>
</evidence>
<keyword evidence="7" id="KW-0503">Monooxygenase</keyword>
<dbReference type="EMBL" id="MU004198">
    <property type="protein sequence ID" value="KAF2489744.1"/>
    <property type="molecule type" value="Genomic_DNA"/>
</dbReference>
<evidence type="ECO:0008006" key="10">
    <source>
        <dbReference type="Google" id="ProtNLM"/>
    </source>
</evidence>
<accession>A0A6A6QCF6</accession>
<dbReference type="OrthoDB" id="47494at2759"/>
<dbReference type="InterPro" id="IPR036188">
    <property type="entry name" value="FAD/NAD-bd_sf"/>
</dbReference>
<dbReference type="PANTHER" id="PTHR47178">
    <property type="entry name" value="MONOOXYGENASE, FAD-BINDING"/>
    <property type="match status" value="1"/>
</dbReference>
<keyword evidence="5" id="KW-0274">FAD</keyword>
<dbReference type="SUPFAM" id="SSF51905">
    <property type="entry name" value="FAD/NAD(P)-binding domain"/>
    <property type="match status" value="1"/>
</dbReference>
<dbReference type="Proteomes" id="UP000799750">
    <property type="component" value="Unassembled WGS sequence"/>
</dbReference>
<dbReference type="AlphaFoldDB" id="A0A6A6QCF6"/>
<proteinExistence type="inferred from homology"/>
<reference evidence="8" key="1">
    <citation type="journal article" date="2020" name="Stud. Mycol.">
        <title>101 Dothideomycetes genomes: a test case for predicting lifestyles and emergence of pathogens.</title>
        <authorList>
            <person name="Haridas S."/>
            <person name="Albert R."/>
            <person name="Binder M."/>
            <person name="Bloem J."/>
            <person name="Labutti K."/>
            <person name="Salamov A."/>
            <person name="Andreopoulos B."/>
            <person name="Baker S."/>
            <person name="Barry K."/>
            <person name="Bills G."/>
            <person name="Bluhm B."/>
            <person name="Cannon C."/>
            <person name="Castanera R."/>
            <person name="Culley D."/>
            <person name="Daum C."/>
            <person name="Ezra D."/>
            <person name="Gonzalez J."/>
            <person name="Henrissat B."/>
            <person name="Kuo A."/>
            <person name="Liang C."/>
            <person name="Lipzen A."/>
            <person name="Lutzoni F."/>
            <person name="Magnuson J."/>
            <person name="Mondo S."/>
            <person name="Nolan M."/>
            <person name="Ohm R."/>
            <person name="Pangilinan J."/>
            <person name="Park H.-J."/>
            <person name="Ramirez L."/>
            <person name="Alfaro M."/>
            <person name="Sun H."/>
            <person name="Tritt A."/>
            <person name="Yoshinaga Y."/>
            <person name="Zwiers L.-H."/>
            <person name="Turgeon B."/>
            <person name="Goodwin S."/>
            <person name="Spatafora J."/>
            <person name="Crous P."/>
            <person name="Grigoriev I."/>
        </authorList>
    </citation>
    <scope>NUCLEOTIDE SEQUENCE</scope>
    <source>
        <strain evidence="8">CBS 269.34</strain>
    </source>
</reference>
<comment type="pathway">
    <text evidence="2">Secondary metabolite biosynthesis.</text>
</comment>
<evidence type="ECO:0000256" key="3">
    <source>
        <dbReference type="ARBA" id="ARBA00007992"/>
    </source>
</evidence>
<evidence type="ECO:0000256" key="5">
    <source>
        <dbReference type="ARBA" id="ARBA00022827"/>
    </source>
</evidence>
<gene>
    <name evidence="8" type="ORF">BU16DRAFT_585959</name>
</gene>
<name>A0A6A6QCF6_9PEZI</name>
<dbReference type="GO" id="GO:0004497">
    <property type="term" value="F:monooxygenase activity"/>
    <property type="evidence" value="ECO:0007669"/>
    <property type="project" value="UniProtKB-KW"/>
</dbReference>
<evidence type="ECO:0000256" key="4">
    <source>
        <dbReference type="ARBA" id="ARBA00022630"/>
    </source>
</evidence>
<dbReference type="PRINTS" id="PR00420">
    <property type="entry name" value="RNGMNOXGNASE"/>
</dbReference>
<evidence type="ECO:0000256" key="6">
    <source>
        <dbReference type="ARBA" id="ARBA00023002"/>
    </source>
</evidence>
<dbReference type="PANTHER" id="PTHR47178:SF4">
    <property type="entry name" value="FAD-DEPENDENT MONOOXYGENASE APTC"/>
    <property type="match status" value="1"/>
</dbReference>